<feature type="region of interest" description="Disordered" evidence="1">
    <location>
        <begin position="20"/>
        <end position="68"/>
    </location>
</feature>
<dbReference type="EMBL" id="JAIVGD010000018">
    <property type="protein sequence ID" value="KAH0754983.1"/>
    <property type="molecule type" value="Genomic_DNA"/>
</dbReference>
<comment type="caution">
    <text evidence="2">The sequence shown here is derived from an EMBL/GenBank/DDBJ whole genome shotgun (WGS) entry which is preliminary data.</text>
</comment>
<evidence type="ECO:0008006" key="4">
    <source>
        <dbReference type="Google" id="ProtNLM"/>
    </source>
</evidence>
<keyword evidence="3" id="KW-1185">Reference proteome</keyword>
<evidence type="ECO:0000256" key="1">
    <source>
        <dbReference type="SAM" id="MobiDB-lite"/>
    </source>
</evidence>
<gene>
    <name evidence="2" type="ORF">KY290_025253</name>
</gene>
<evidence type="ECO:0000313" key="2">
    <source>
        <dbReference type="EMBL" id="KAH0754983.1"/>
    </source>
</evidence>
<proteinExistence type="predicted"/>
<organism evidence="2 3">
    <name type="scientific">Solanum tuberosum</name>
    <name type="common">Potato</name>
    <dbReference type="NCBI Taxonomy" id="4113"/>
    <lineage>
        <taxon>Eukaryota</taxon>
        <taxon>Viridiplantae</taxon>
        <taxon>Streptophyta</taxon>
        <taxon>Embryophyta</taxon>
        <taxon>Tracheophyta</taxon>
        <taxon>Spermatophyta</taxon>
        <taxon>Magnoliopsida</taxon>
        <taxon>eudicotyledons</taxon>
        <taxon>Gunneridae</taxon>
        <taxon>Pentapetalae</taxon>
        <taxon>asterids</taxon>
        <taxon>lamiids</taxon>
        <taxon>Solanales</taxon>
        <taxon>Solanaceae</taxon>
        <taxon>Solanoideae</taxon>
        <taxon>Solaneae</taxon>
        <taxon>Solanum</taxon>
    </lineage>
</organism>
<reference evidence="2 3" key="1">
    <citation type="journal article" date="2021" name="bioRxiv">
        <title>Chromosome-scale and haplotype-resolved genome assembly of a tetraploid potato cultivar.</title>
        <authorList>
            <person name="Sun H."/>
            <person name="Jiao W.-B."/>
            <person name="Krause K."/>
            <person name="Campoy J.A."/>
            <person name="Goel M."/>
            <person name="Folz-Donahue K."/>
            <person name="Kukat C."/>
            <person name="Huettel B."/>
            <person name="Schneeberger K."/>
        </authorList>
    </citation>
    <scope>NUCLEOTIDE SEQUENCE [LARGE SCALE GENOMIC DNA]</scope>
    <source>
        <strain evidence="2">SolTubOtavaFocal</strain>
        <tissue evidence="2">Leaves</tissue>
    </source>
</reference>
<protein>
    <recommendedName>
        <fullName evidence="4">Transposase MuDR plant domain-containing protein</fullName>
    </recommendedName>
</protein>
<evidence type="ECO:0000313" key="3">
    <source>
        <dbReference type="Proteomes" id="UP000826656"/>
    </source>
</evidence>
<dbReference type="Proteomes" id="UP000826656">
    <property type="component" value="Unassembled WGS sequence"/>
</dbReference>
<accession>A0ABQ7UT77</accession>
<sequence length="211" mass="24638">MRQIFILLNIYRENITQDEPIDPVNIDDRDLPNYSSPSASDSDDLPNVEESGYNVPFEASSSDDDFLMPNRSPRPMSMSPFRNHEIPCLDHLLEGPDIFGDTHDEYTSQRTWDEPKDFMNGAIYIEKGMLFNSKKQLQRVVKLLHLKIASEYFVIKSTKKSWRLVCRCVEQGCRFRLTSFSDKHSNMWKVGKNIHVIWVRAAMDISTWMLR</sequence>
<name>A0ABQ7UT77_SOLTU</name>